<dbReference type="RefSeq" id="WP_180286106.1">
    <property type="nucleotide sequence ID" value="NZ_JABFDB010000039.1"/>
</dbReference>
<name>A0ABX2TJC8_9PROT</name>
<keyword evidence="11" id="KW-1185">Reference proteome</keyword>
<feature type="transmembrane region" description="Helical" evidence="8">
    <location>
        <begin position="133"/>
        <end position="154"/>
    </location>
</feature>
<evidence type="ECO:0000256" key="9">
    <source>
        <dbReference type="SAM" id="SignalP"/>
    </source>
</evidence>
<dbReference type="Proteomes" id="UP000584642">
    <property type="component" value="Unassembled WGS sequence"/>
</dbReference>
<feature type="transmembrane region" description="Helical" evidence="8">
    <location>
        <begin position="45"/>
        <end position="63"/>
    </location>
</feature>
<evidence type="ECO:0000256" key="3">
    <source>
        <dbReference type="ARBA" id="ARBA00022448"/>
    </source>
</evidence>
<evidence type="ECO:0000313" key="11">
    <source>
        <dbReference type="Proteomes" id="UP000584642"/>
    </source>
</evidence>
<evidence type="ECO:0000256" key="7">
    <source>
        <dbReference type="ARBA" id="ARBA00023136"/>
    </source>
</evidence>
<dbReference type="PANTHER" id="PTHR30472:SF27">
    <property type="entry name" value="PETROBACTIN IMPORT SYSTEM PERMEASE PROTEIN YCLN"/>
    <property type="match status" value="1"/>
</dbReference>
<comment type="caution">
    <text evidence="10">The sequence shown here is derived from an EMBL/GenBank/DDBJ whole genome shotgun (WGS) entry which is preliminary data.</text>
</comment>
<feature type="transmembrane region" description="Helical" evidence="8">
    <location>
        <begin position="261"/>
        <end position="279"/>
    </location>
</feature>
<evidence type="ECO:0000313" key="10">
    <source>
        <dbReference type="EMBL" id="NYZ24331.1"/>
    </source>
</evidence>
<keyword evidence="3" id="KW-0813">Transport</keyword>
<dbReference type="InterPro" id="IPR000522">
    <property type="entry name" value="ABC_transptr_permease_BtuC"/>
</dbReference>
<keyword evidence="9" id="KW-0732">Signal</keyword>
<evidence type="ECO:0000256" key="5">
    <source>
        <dbReference type="ARBA" id="ARBA00022692"/>
    </source>
</evidence>
<keyword evidence="4" id="KW-1003">Cell membrane</keyword>
<dbReference type="PANTHER" id="PTHR30472">
    <property type="entry name" value="FERRIC ENTEROBACTIN TRANSPORT SYSTEM PERMEASE PROTEIN"/>
    <property type="match status" value="1"/>
</dbReference>
<accession>A0ABX2TJC8</accession>
<feature type="transmembrane region" description="Helical" evidence="8">
    <location>
        <begin position="103"/>
        <end position="121"/>
    </location>
</feature>
<reference evidence="10 11" key="1">
    <citation type="submission" date="2020-05" db="EMBL/GenBank/DDBJ databases">
        <title>Azospirillum oleiclasticum sp. nov, a nitrogen-fixing and heavy crude oil-emulsifying bacterium isolated from the crude oil of Yumen Oilfield.</title>
        <authorList>
            <person name="Wu D."/>
            <person name="Cai M."/>
            <person name="Zhang X."/>
        </authorList>
    </citation>
    <scope>NUCLEOTIDE SEQUENCE [LARGE SCALE GENOMIC DNA]</scope>
    <source>
        <strain evidence="10 11">ROY-1-1-2</strain>
    </source>
</reference>
<dbReference type="SUPFAM" id="SSF81345">
    <property type="entry name" value="ABC transporter involved in vitamin B12 uptake, BtuC"/>
    <property type="match status" value="1"/>
</dbReference>
<evidence type="ECO:0000256" key="1">
    <source>
        <dbReference type="ARBA" id="ARBA00004651"/>
    </source>
</evidence>
<feature type="transmembrane region" description="Helical" evidence="8">
    <location>
        <begin position="75"/>
        <end position="97"/>
    </location>
</feature>
<sequence>MTRAGAAGVLVLVALCGASLATGVADLSAGGAESVDTLLISRLPRTLAVVLVGAGLAVAGLVMQTLARNRFVDPGIAGTEQSAALGILLATLLWPAAPLPATMLAATLAALAGSGVFLALAQRLPPTEPHLMPLFGLIYGGVITAGVTFVAWHMDLLQYLDIWLNGDFSGVLRGRYELLWAIAAMVGLAWWLADALTIASLGREVGTGLGLDYDRMLRLGLLIVAMVSALTVVVVGLIPFVGLIVPNLVSRLRGDNLRGTLPWVALGGAALTLACDVLGRVLRYPYEIPVGTTLGVVGAAGFLALLARELRHG</sequence>
<evidence type="ECO:0000256" key="6">
    <source>
        <dbReference type="ARBA" id="ARBA00022989"/>
    </source>
</evidence>
<feature type="signal peptide" evidence="9">
    <location>
        <begin position="1"/>
        <end position="21"/>
    </location>
</feature>
<organism evidence="10 11">
    <name type="scientific">Azospirillum oleiclasticum</name>
    <dbReference type="NCBI Taxonomy" id="2735135"/>
    <lineage>
        <taxon>Bacteria</taxon>
        <taxon>Pseudomonadati</taxon>
        <taxon>Pseudomonadota</taxon>
        <taxon>Alphaproteobacteria</taxon>
        <taxon>Rhodospirillales</taxon>
        <taxon>Azospirillaceae</taxon>
        <taxon>Azospirillum</taxon>
    </lineage>
</organism>
<evidence type="ECO:0000256" key="4">
    <source>
        <dbReference type="ARBA" id="ARBA00022475"/>
    </source>
</evidence>
<feature type="transmembrane region" description="Helical" evidence="8">
    <location>
        <begin position="286"/>
        <end position="307"/>
    </location>
</feature>
<evidence type="ECO:0000256" key="8">
    <source>
        <dbReference type="SAM" id="Phobius"/>
    </source>
</evidence>
<proteinExistence type="inferred from homology"/>
<protein>
    <submittedName>
        <fullName evidence="10">Iron chelate uptake ABC transporter family permease subunit</fullName>
    </submittedName>
</protein>
<dbReference type="EMBL" id="JABFDB010000039">
    <property type="protein sequence ID" value="NYZ24331.1"/>
    <property type="molecule type" value="Genomic_DNA"/>
</dbReference>
<keyword evidence="7 8" id="KW-0472">Membrane</keyword>
<dbReference type="Gene3D" id="1.10.3470.10">
    <property type="entry name" value="ABC transporter involved in vitamin B12 uptake, BtuC"/>
    <property type="match status" value="1"/>
</dbReference>
<feature type="transmembrane region" description="Helical" evidence="8">
    <location>
        <begin position="219"/>
        <end position="241"/>
    </location>
</feature>
<feature type="chain" id="PRO_5045500805" evidence="9">
    <location>
        <begin position="22"/>
        <end position="313"/>
    </location>
</feature>
<keyword evidence="5 8" id="KW-0812">Transmembrane</keyword>
<dbReference type="CDD" id="cd06550">
    <property type="entry name" value="TM_ABC_iron-siderophores_like"/>
    <property type="match status" value="1"/>
</dbReference>
<comment type="subcellular location">
    <subcellularLocation>
        <location evidence="1">Cell membrane</location>
        <topology evidence="1">Multi-pass membrane protein</topology>
    </subcellularLocation>
</comment>
<feature type="transmembrane region" description="Helical" evidence="8">
    <location>
        <begin position="178"/>
        <end position="199"/>
    </location>
</feature>
<comment type="similarity">
    <text evidence="2">Belongs to the binding-protein-dependent transport system permease family. FecCD subfamily.</text>
</comment>
<evidence type="ECO:0000256" key="2">
    <source>
        <dbReference type="ARBA" id="ARBA00007935"/>
    </source>
</evidence>
<keyword evidence="6 8" id="KW-1133">Transmembrane helix</keyword>
<gene>
    <name evidence="10" type="ORF">HND93_31885</name>
</gene>
<dbReference type="InterPro" id="IPR037294">
    <property type="entry name" value="ABC_BtuC-like"/>
</dbReference>
<dbReference type="Pfam" id="PF01032">
    <property type="entry name" value="FecCD"/>
    <property type="match status" value="1"/>
</dbReference>